<reference evidence="3" key="1">
    <citation type="journal article" date="2019" name="Int. J. Syst. Evol. Microbiol.">
        <title>The Global Catalogue of Microorganisms (GCM) 10K type strain sequencing project: providing services to taxonomists for standard genome sequencing and annotation.</title>
        <authorList>
            <consortium name="The Broad Institute Genomics Platform"/>
            <consortium name="The Broad Institute Genome Sequencing Center for Infectious Disease"/>
            <person name="Wu L."/>
            <person name="Ma J."/>
        </authorList>
    </citation>
    <scope>NUCLEOTIDE SEQUENCE [LARGE SCALE GENOMIC DNA]</scope>
    <source>
        <strain evidence="3">JCM 17304</strain>
    </source>
</reference>
<evidence type="ECO:0000313" key="3">
    <source>
        <dbReference type="Proteomes" id="UP001500392"/>
    </source>
</evidence>
<dbReference type="InterPro" id="IPR052512">
    <property type="entry name" value="4CMD/NDH-1_regulator"/>
</dbReference>
<accession>A0ABP7WWL2</accession>
<sequence length="134" mass="14812">MSEDKTQKIKDTAAALFDGFTEEKPYDLWLSFDSDLAKRMSRFVVGDMYAHDVLPRTTRQLVAISALSALGKQDELKLHIHAALNVGCAPREIAEAIFQIGVYAGFPAMNSALLTLRSVLEENSLWPLDQSGPD</sequence>
<protein>
    <submittedName>
        <fullName evidence="2">Carboxymuconolactone decarboxylase family protein</fullName>
    </submittedName>
</protein>
<dbReference type="EMBL" id="BAABDM010000004">
    <property type="protein sequence ID" value="GAA4098659.1"/>
    <property type="molecule type" value="Genomic_DNA"/>
</dbReference>
<organism evidence="2 3">
    <name type="scientific">Zhongshania borealis</name>
    <dbReference type="NCBI Taxonomy" id="889488"/>
    <lineage>
        <taxon>Bacteria</taxon>
        <taxon>Pseudomonadati</taxon>
        <taxon>Pseudomonadota</taxon>
        <taxon>Gammaproteobacteria</taxon>
        <taxon>Cellvibrionales</taxon>
        <taxon>Spongiibacteraceae</taxon>
        <taxon>Zhongshania</taxon>
    </lineage>
</organism>
<dbReference type="Proteomes" id="UP001500392">
    <property type="component" value="Unassembled WGS sequence"/>
</dbReference>
<evidence type="ECO:0000259" key="1">
    <source>
        <dbReference type="Pfam" id="PF02627"/>
    </source>
</evidence>
<dbReference type="PANTHER" id="PTHR33570:SF10">
    <property type="entry name" value="GAMMA-CARBOXYMUCONOLACTONE DECARBOXYLASE"/>
    <property type="match status" value="1"/>
</dbReference>
<feature type="domain" description="Carboxymuconolactone decarboxylase-like" evidence="1">
    <location>
        <begin position="35"/>
        <end position="114"/>
    </location>
</feature>
<dbReference type="InterPro" id="IPR029032">
    <property type="entry name" value="AhpD-like"/>
</dbReference>
<dbReference type="RefSeq" id="WP_344936387.1">
    <property type="nucleotide sequence ID" value="NZ_BAABDM010000004.1"/>
</dbReference>
<dbReference type="SUPFAM" id="SSF69118">
    <property type="entry name" value="AhpD-like"/>
    <property type="match status" value="1"/>
</dbReference>
<dbReference type="Gene3D" id="1.20.1290.10">
    <property type="entry name" value="AhpD-like"/>
    <property type="match status" value="1"/>
</dbReference>
<proteinExistence type="predicted"/>
<dbReference type="Pfam" id="PF02627">
    <property type="entry name" value="CMD"/>
    <property type="match status" value="1"/>
</dbReference>
<dbReference type="InterPro" id="IPR003779">
    <property type="entry name" value="CMD-like"/>
</dbReference>
<comment type="caution">
    <text evidence="2">The sequence shown here is derived from an EMBL/GenBank/DDBJ whole genome shotgun (WGS) entry which is preliminary data.</text>
</comment>
<keyword evidence="3" id="KW-1185">Reference proteome</keyword>
<gene>
    <name evidence="2" type="ORF">GCM10022414_24590</name>
</gene>
<dbReference type="PANTHER" id="PTHR33570">
    <property type="entry name" value="4-CARBOXYMUCONOLACTONE DECARBOXYLASE FAMILY PROTEIN"/>
    <property type="match status" value="1"/>
</dbReference>
<name>A0ABP7WWL2_9GAMM</name>
<evidence type="ECO:0000313" key="2">
    <source>
        <dbReference type="EMBL" id="GAA4098659.1"/>
    </source>
</evidence>